<evidence type="ECO:0000313" key="3">
    <source>
        <dbReference type="Proteomes" id="UP000314986"/>
    </source>
</evidence>
<evidence type="ECO:0000256" key="1">
    <source>
        <dbReference type="SAM" id="Phobius"/>
    </source>
</evidence>
<dbReference type="AlphaFoldDB" id="A0A4W3HIL3"/>
<feature type="transmembrane region" description="Helical" evidence="1">
    <location>
        <begin position="130"/>
        <end position="154"/>
    </location>
</feature>
<reference evidence="2" key="4">
    <citation type="submission" date="2025-08" db="UniProtKB">
        <authorList>
            <consortium name="Ensembl"/>
        </authorList>
    </citation>
    <scope>IDENTIFICATION</scope>
</reference>
<feature type="transmembrane region" description="Helical" evidence="1">
    <location>
        <begin position="236"/>
        <end position="255"/>
    </location>
</feature>
<dbReference type="PANTHER" id="PTHR15573:SF0">
    <property type="entry name" value="G-PROTEIN COUPLED RECEPTOR 160-RELATED"/>
    <property type="match status" value="1"/>
</dbReference>
<dbReference type="GO" id="GO:0005886">
    <property type="term" value="C:plasma membrane"/>
    <property type="evidence" value="ECO:0007669"/>
    <property type="project" value="TreeGrafter"/>
</dbReference>
<protein>
    <recommendedName>
        <fullName evidence="4">G-protein coupled receptors family 1 profile domain-containing protein</fullName>
    </recommendedName>
</protein>
<keyword evidence="1" id="KW-0472">Membrane</keyword>
<dbReference type="Ensembl" id="ENSCMIT00000017231.1">
    <property type="protein sequence ID" value="ENSCMIP00000016898.1"/>
    <property type="gene ID" value="ENSCMIG00000008104.1"/>
</dbReference>
<dbReference type="PANTHER" id="PTHR15573">
    <property type="entry name" value="G-PROTEIN COUPLED RECEPTOR 160-RELATED"/>
    <property type="match status" value="1"/>
</dbReference>
<feature type="transmembrane region" description="Helical" evidence="1">
    <location>
        <begin position="174"/>
        <end position="195"/>
    </location>
</feature>
<keyword evidence="1" id="KW-1133">Transmembrane helix</keyword>
<reference evidence="3" key="2">
    <citation type="journal article" date="2007" name="PLoS Biol.">
        <title>Survey sequencing and comparative analysis of the elephant shark (Callorhinchus milii) genome.</title>
        <authorList>
            <person name="Venkatesh B."/>
            <person name="Kirkness E.F."/>
            <person name="Loh Y.H."/>
            <person name="Halpern A.L."/>
            <person name="Lee A.P."/>
            <person name="Johnson J."/>
            <person name="Dandona N."/>
            <person name="Viswanathan L.D."/>
            <person name="Tay A."/>
            <person name="Venter J.C."/>
            <person name="Strausberg R.L."/>
            <person name="Brenner S."/>
        </authorList>
    </citation>
    <scope>NUCLEOTIDE SEQUENCE [LARGE SCALE GENOMIC DNA]</scope>
</reference>
<dbReference type="InterPro" id="IPR042353">
    <property type="entry name" value="GPR160"/>
</dbReference>
<feature type="transmembrane region" description="Helical" evidence="1">
    <location>
        <begin position="25"/>
        <end position="44"/>
    </location>
</feature>
<accession>A0A4W3HIL3</accession>
<dbReference type="InParanoid" id="A0A4W3HIL3"/>
<feature type="transmembrane region" description="Helical" evidence="1">
    <location>
        <begin position="51"/>
        <end position="73"/>
    </location>
</feature>
<dbReference type="GeneTree" id="ENSGT00940000172767"/>
<organism evidence="2 3">
    <name type="scientific">Callorhinchus milii</name>
    <name type="common">Ghost shark</name>
    <dbReference type="NCBI Taxonomy" id="7868"/>
    <lineage>
        <taxon>Eukaryota</taxon>
        <taxon>Metazoa</taxon>
        <taxon>Chordata</taxon>
        <taxon>Craniata</taxon>
        <taxon>Vertebrata</taxon>
        <taxon>Chondrichthyes</taxon>
        <taxon>Holocephali</taxon>
        <taxon>Chimaeriformes</taxon>
        <taxon>Callorhinchidae</taxon>
        <taxon>Callorhinchus</taxon>
    </lineage>
</organism>
<dbReference type="OMA" id="CRPRTHE"/>
<sequence length="301" mass="33553">MLVLLQSSPNAAADREAPLLNTTEIIFLLLLKCVLNYVSFYFANKSLWRSIVGAFTVTLCASDLLLFGTVLFLSSETPDIKASVLCSVLQFFSGMYTGIHAPIFILTVVDNYYNLQAEPCLLSRKKSVGYWLAVVAVWAAAITYMLQSTSISGLQVLIHDNLKVQFCPIHSTDLILICSLVMMAFSVLVGLSACLPTQDNAPLLLCIAISFLCNWMPFMMISSVCILLRIPVPAYISMNTFFLLCFNSFAIRVLYWCKAGQLDSAVYFPEPIYDWNICRSMCRPRTHEPSSLGVGIKKVER</sequence>
<reference evidence="2" key="5">
    <citation type="submission" date="2025-09" db="UniProtKB">
        <authorList>
            <consortium name="Ensembl"/>
        </authorList>
    </citation>
    <scope>IDENTIFICATION</scope>
</reference>
<reference evidence="3" key="3">
    <citation type="journal article" date="2014" name="Nature">
        <title>Elephant shark genome provides unique insights into gnathostome evolution.</title>
        <authorList>
            <consortium name="International Elephant Shark Genome Sequencing Consortium"/>
            <person name="Venkatesh B."/>
            <person name="Lee A.P."/>
            <person name="Ravi V."/>
            <person name="Maurya A.K."/>
            <person name="Lian M.M."/>
            <person name="Swann J.B."/>
            <person name="Ohta Y."/>
            <person name="Flajnik M.F."/>
            <person name="Sutoh Y."/>
            <person name="Kasahara M."/>
            <person name="Hoon S."/>
            <person name="Gangu V."/>
            <person name="Roy S.W."/>
            <person name="Irimia M."/>
            <person name="Korzh V."/>
            <person name="Kondrychyn I."/>
            <person name="Lim Z.W."/>
            <person name="Tay B.H."/>
            <person name="Tohari S."/>
            <person name="Kong K.W."/>
            <person name="Ho S."/>
            <person name="Lorente-Galdos B."/>
            <person name="Quilez J."/>
            <person name="Marques-Bonet T."/>
            <person name="Raney B.J."/>
            <person name="Ingham P.W."/>
            <person name="Tay A."/>
            <person name="Hillier L.W."/>
            <person name="Minx P."/>
            <person name="Boehm T."/>
            <person name="Wilson R.K."/>
            <person name="Brenner S."/>
            <person name="Warren W.C."/>
        </authorList>
    </citation>
    <scope>NUCLEOTIDE SEQUENCE [LARGE SCALE GENOMIC DNA]</scope>
</reference>
<evidence type="ECO:0008006" key="4">
    <source>
        <dbReference type="Google" id="ProtNLM"/>
    </source>
</evidence>
<keyword evidence="1" id="KW-0812">Transmembrane</keyword>
<dbReference type="GO" id="GO:0043235">
    <property type="term" value="C:receptor complex"/>
    <property type="evidence" value="ECO:0007669"/>
    <property type="project" value="TreeGrafter"/>
</dbReference>
<feature type="transmembrane region" description="Helical" evidence="1">
    <location>
        <begin position="88"/>
        <end position="109"/>
    </location>
</feature>
<dbReference type="Proteomes" id="UP000314986">
    <property type="component" value="Unassembled WGS sequence"/>
</dbReference>
<keyword evidence="3" id="KW-1185">Reference proteome</keyword>
<proteinExistence type="predicted"/>
<name>A0A4W3HIL3_CALMI</name>
<evidence type="ECO:0000313" key="2">
    <source>
        <dbReference type="Ensembl" id="ENSCMIP00000016898.1"/>
    </source>
</evidence>
<feature type="transmembrane region" description="Helical" evidence="1">
    <location>
        <begin position="202"/>
        <end position="230"/>
    </location>
</feature>
<reference evidence="3" key="1">
    <citation type="journal article" date="2006" name="Science">
        <title>Ancient noncoding elements conserved in the human genome.</title>
        <authorList>
            <person name="Venkatesh B."/>
            <person name="Kirkness E.F."/>
            <person name="Loh Y.H."/>
            <person name="Halpern A.L."/>
            <person name="Lee A.P."/>
            <person name="Johnson J."/>
            <person name="Dandona N."/>
            <person name="Viswanathan L.D."/>
            <person name="Tay A."/>
            <person name="Venter J.C."/>
            <person name="Strausberg R.L."/>
            <person name="Brenner S."/>
        </authorList>
    </citation>
    <scope>NUCLEOTIDE SEQUENCE [LARGE SCALE GENOMIC DNA]</scope>
</reference>